<dbReference type="RefSeq" id="WP_203946292.1">
    <property type="nucleotide sequence ID" value="NZ_BOOR01000033.1"/>
</dbReference>
<evidence type="ECO:0000313" key="3">
    <source>
        <dbReference type="EMBL" id="GII56120.1"/>
    </source>
</evidence>
<dbReference type="SUPFAM" id="SSF116734">
    <property type="entry name" value="DNA methylase specificity domain"/>
    <property type="match status" value="1"/>
</dbReference>
<keyword evidence="3" id="KW-0489">Methyltransferase</keyword>
<sequence length="649" mass="69429">MTRNDAMVAASDIARLADVGRAAVSNWRRRYEDFPTPAGGTATSPLFLLSEVETWLARHGKGFDVSLGDRIWQRLRATGDDLRLGETVGSIGAFLLYLQRDPTGWSSLTGQGDETLAEKMQSAITAAVPELPGVFFADIDPVIIRQVAEFGAEQGHCAAFDFICDRYVDAHSRRLLVTPQDVADLMIELADVAGGSVLDPACGLGTLLTTVGDSELLLGQEIGQAPARITAARLLLRGHAVEISAADSLRSDAFPGRLVDAVVCNPPFSERAWGYEELVSDPRWEYGLPPRGEPELAWLQHCLAHVHPGRRVVIMMPAVAASRRSGRRIRANLLRSGALRAVITVTAGAGASSQAPDLWVLRRPVPSERPPFHVLMVDASTELSIAAPAWAAFSKDSEGTPDLPERCRALPLLDLLDDDVDISPSRHVGPTTGHGEAFTSIKERALSVLGRVGKIVPDLAPATAHRDVPMTTIGELVKTGAITLHQAPLKTDTSSGDLPALTAKDVRVGRPPTGRGAAGPGAITTRPGDVVVPALVSETVARVLEEGGAVLGPQLYLFRVDRTRVDPYFLAGFIRTAGSAGTARASSASTRIDPRRAPIPRVPLEDQQRYGEAFRRLGALEDALREVRSLGESLVRLGFDSLADGSLQP</sequence>
<name>A0A8J3XXH1_9ACTN</name>
<dbReference type="PROSITE" id="PS00092">
    <property type="entry name" value="N6_MTASE"/>
    <property type="match status" value="1"/>
</dbReference>
<dbReference type="InterPro" id="IPR052916">
    <property type="entry name" value="Type-I_RE_MTase_Subunit"/>
</dbReference>
<dbReference type="Gene3D" id="3.40.50.150">
    <property type="entry name" value="Vaccinia Virus protein VP39"/>
    <property type="match status" value="1"/>
</dbReference>
<proteinExistence type="predicted"/>
<dbReference type="AlphaFoldDB" id="A0A8J3XXH1"/>
<evidence type="ECO:0000259" key="2">
    <source>
        <dbReference type="Pfam" id="PF02384"/>
    </source>
</evidence>
<dbReference type="InterPro" id="IPR002052">
    <property type="entry name" value="DNA_methylase_N6_adenine_CS"/>
</dbReference>
<dbReference type="GO" id="GO:0009307">
    <property type="term" value="P:DNA restriction-modification system"/>
    <property type="evidence" value="ECO:0007669"/>
    <property type="project" value="UniProtKB-KW"/>
</dbReference>
<comment type="caution">
    <text evidence="3">The sequence shown here is derived from an EMBL/GenBank/DDBJ whole genome shotgun (WGS) entry which is preliminary data.</text>
</comment>
<reference evidence="3" key="1">
    <citation type="submission" date="2021-01" db="EMBL/GenBank/DDBJ databases">
        <title>Whole genome shotgun sequence of Planotetraspora thailandica NBRC 104271.</title>
        <authorList>
            <person name="Komaki H."/>
            <person name="Tamura T."/>
        </authorList>
    </citation>
    <scope>NUCLEOTIDE SEQUENCE</scope>
    <source>
        <strain evidence="3">NBRC 104271</strain>
    </source>
</reference>
<keyword evidence="1" id="KW-0680">Restriction system</keyword>
<protein>
    <submittedName>
        <fullName evidence="3">SAM-dependent methyltransferase</fullName>
    </submittedName>
</protein>
<dbReference type="GO" id="GO:0032259">
    <property type="term" value="P:methylation"/>
    <property type="evidence" value="ECO:0007669"/>
    <property type="project" value="UniProtKB-KW"/>
</dbReference>
<feature type="domain" description="DNA methylase adenine-specific" evidence="2">
    <location>
        <begin position="176"/>
        <end position="383"/>
    </location>
</feature>
<dbReference type="GO" id="GO:0003677">
    <property type="term" value="F:DNA binding"/>
    <property type="evidence" value="ECO:0007669"/>
    <property type="project" value="InterPro"/>
</dbReference>
<dbReference type="InterPro" id="IPR029063">
    <property type="entry name" value="SAM-dependent_MTases_sf"/>
</dbReference>
<accession>A0A8J3XXH1</accession>
<dbReference type="InterPro" id="IPR003356">
    <property type="entry name" value="DNA_methylase_A-5"/>
</dbReference>
<dbReference type="SUPFAM" id="SSF53335">
    <property type="entry name" value="S-adenosyl-L-methionine-dependent methyltransferases"/>
    <property type="match status" value="1"/>
</dbReference>
<dbReference type="PANTHER" id="PTHR42998:SF1">
    <property type="entry name" value="TYPE I RESTRICTION ENZYME HINDI METHYLASE SUBUNIT"/>
    <property type="match status" value="1"/>
</dbReference>
<keyword evidence="4" id="KW-1185">Reference proteome</keyword>
<evidence type="ECO:0000313" key="4">
    <source>
        <dbReference type="Proteomes" id="UP000605992"/>
    </source>
</evidence>
<evidence type="ECO:0000256" key="1">
    <source>
        <dbReference type="ARBA" id="ARBA00022747"/>
    </source>
</evidence>
<keyword evidence="3" id="KW-0808">Transferase</keyword>
<dbReference type="Pfam" id="PF02384">
    <property type="entry name" value="N6_Mtase"/>
    <property type="match status" value="1"/>
</dbReference>
<dbReference type="Proteomes" id="UP000605992">
    <property type="component" value="Unassembled WGS sequence"/>
</dbReference>
<dbReference type="EMBL" id="BOOR01000033">
    <property type="protein sequence ID" value="GII56120.1"/>
    <property type="molecule type" value="Genomic_DNA"/>
</dbReference>
<dbReference type="GO" id="GO:0008170">
    <property type="term" value="F:N-methyltransferase activity"/>
    <property type="evidence" value="ECO:0007669"/>
    <property type="project" value="InterPro"/>
</dbReference>
<organism evidence="3 4">
    <name type="scientific">Planotetraspora thailandica</name>
    <dbReference type="NCBI Taxonomy" id="487172"/>
    <lineage>
        <taxon>Bacteria</taxon>
        <taxon>Bacillati</taxon>
        <taxon>Actinomycetota</taxon>
        <taxon>Actinomycetes</taxon>
        <taxon>Streptosporangiales</taxon>
        <taxon>Streptosporangiaceae</taxon>
        <taxon>Planotetraspora</taxon>
    </lineage>
</organism>
<dbReference type="PANTHER" id="PTHR42998">
    <property type="entry name" value="TYPE I RESTRICTION ENZYME HINDVIIP M PROTEIN-RELATED"/>
    <property type="match status" value="1"/>
</dbReference>
<gene>
    <name evidence="3" type="ORF">Pth03_45090</name>
</gene>
<dbReference type="PRINTS" id="PR00507">
    <property type="entry name" value="N12N6MTFRASE"/>
</dbReference>